<evidence type="ECO:0000256" key="1">
    <source>
        <dbReference type="SAM" id="MobiDB-lite"/>
    </source>
</evidence>
<feature type="compositionally biased region" description="Low complexity" evidence="1">
    <location>
        <begin position="18"/>
        <end position="29"/>
    </location>
</feature>
<gene>
    <name evidence="2" type="ORF">IEO21_10162</name>
</gene>
<name>A0A8H7TXP4_9APHY</name>
<reference evidence="2" key="2">
    <citation type="journal article" name="Front. Microbiol.">
        <title>Degradative Capacity of Two Strains of Rhodonia placenta: From Phenotype to Genotype.</title>
        <authorList>
            <person name="Kolle M."/>
            <person name="Horta M.A.C."/>
            <person name="Nowrousian M."/>
            <person name="Ohm R.A."/>
            <person name="Benz J.P."/>
            <person name="Pilgard A."/>
        </authorList>
    </citation>
    <scope>NUCLEOTIDE SEQUENCE</scope>
    <source>
        <strain evidence="2">FPRL280</strain>
    </source>
</reference>
<feature type="region of interest" description="Disordered" evidence="1">
    <location>
        <begin position="1"/>
        <end position="29"/>
    </location>
</feature>
<reference evidence="2" key="1">
    <citation type="submission" date="2020-11" db="EMBL/GenBank/DDBJ databases">
        <authorList>
            <person name="Koelle M."/>
            <person name="Horta M.A.C."/>
            <person name="Nowrousian M."/>
            <person name="Ohm R.A."/>
            <person name="Benz P."/>
            <person name="Pilgard A."/>
        </authorList>
    </citation>
    <scope>NUCLEOTIDE SEQUENCE</scope>
    <source>
        <strain evidence="2">FPRL280</strain>
    </source>
</reference>
<evidence type="ECO:0000313" key="2">
    <source>
        <dbReference type="EMBL" id="KAF9801268.1"/>
    </source>
</evidence>
<accession>A0A8H7TXP4</accession>
<feature type="compositionally biased region" description="Polar residues" evidence="1">
    <location>
        <begin position="1"/>
        <end position="11"/>
    </location>
</feature>
<organism evidence="2 3">
    <name type="scientific">Rhodonia placenta</name>
    <dbReference type="NCBI Taxonomy" id="104341"/>
    <lineage>
        <taxon>Eukaryota</taxon>
        <taxon>Fungi</taxon>
        <taxon>Dikarya</taxon>
        <taxon>Basidiomycota</taxon>
        <taxon>Agaricomycotina</taxon>
        <taxon>Agaricomycetes</taxon>
        <taxon>Polyporales</taxon>
        <taxon>Adustoporiaceae</taxon>
        <taxon>Rhodonia</taxon>
    </lineage>
</organism>
<proteinExistence type="predicted"/>
<protein>
    <submittedName>
        <fullName evidence="2">Uncharacterized protein</fullName>
    </submittedName>
</protein>
<dbReference type="Proteomes" id="UP000639403">
    <property type="component" value="Unassembled WGS sequence"/>
</dbReference>
<dbReference type="AlphaFoldDB" id="A0A8H7TXP4"/>
<comment type="caution">
    <text evidence="2">The sequence shown here is derived from an EMBL/GenBank/DDBJ whole genome shotgun (WGS) entry which is preliminary data.</text>
</comment>
<dbReference type="EMBL" id="JADOXO010000686">
    <property type="protein sequence ID" value="KAF9801268.1"/>
    <property type="molecule type" value="Genomic_DNA"/>
</dbReference>
<sequence>MTPKTPSTSTSLRDHLLSSSPGPASAWSP</sequence>
<evidence type="ECO:0000313" key="3">
    <source>
        <dbReference type="Proteomes" id="UP000639403"/>
    </source>
</evidence>